<dbReference type="PANTHER" id="PTHR10963">
    <property type="entry name" value="GLYCOSYL HYDROLASE-RELATED"/>
    <property type="match status" value="1"/>
</dbReference>
<dbReference type="Proteomes" id="UP000238081">
    <property type="component" value="Unassembled WGS sequence"/>
</dbReference>
<comment type="caution">
    <text evidence="4">The sequence shown here is derived from an EMBL/GenBank/DDBJ whole genome shotgun (WGS) entry which is preliminary data.</text>
</comment>
<keyword evidence="2" id="KW-0732">Signal</keyword>
<dbReference type="GO" id="GO:0004553">
    <property type="term" value="F:hydrolase activity, hydrolyzing O-glycosyl compounds"/>
    <property type="evidence" value="ECO:0007669"/>
    <property type="project" value="InterPro"/>
</dbReference>
<proteinExistence type="inferred from homology"/>
<evidence type="ECO:0000313" key="4">
    <source>
        <dbReference type="EMBL" id="PPV14332.1"/>
    </source>
</evidence>
<dbReference type="GO" id="GO:0005975">
    <property type="term" value="P:carbohydrate metabolic process"/>
    <property type="evidence" value="ECO:0007669"/>
    <property type="project" value="InterPro"/>
</dbReference>
<evidence type="ECO:0000259" key="3">
    <source>
        <dbReference type="PROSITE" id="PS51762"/>
    </source>
</evidence>
<reference evidence="4 5" key="1">
    <citation type="submission" date="2016-01" db="EMBL/GenBank/DDBJ databases">
        <title>Characterization of the Clostridium difficile lineages that are prevalent in Hong Kong and China.</title>
        <authorList>
            <person name="Kwok J.S.-L."/>
            <person name="Lam W.-Y."/>
            <person name="Ip M."/>
            <person name="Chan T.-F."/>
            <person name="Hawkey P.M."/>
            <person name="Tsui S.K.-W."/>
        </authorList>
    </citation>
    <scope>NUCLEOTIDE SEQUENCE [LARGE SCALE GENOMIC DNA]</scope>
    <source>
        <strain evidence="4 5">300064</strain>
    </source>
</reference>
<dbReference type="InterPro" id="IPR000757">
    <property type="entry name" value="Beta-glucanase-like"/>
</dbReference>
<evidence type="ECO:0000256" key="1">
    <source>
        <dbReference type="ARBA" id="ARBA00006865"/>
    </source>
</evidence>
<gene>
    <name evidence="4" type="ORF">AWN73_14100</name>
</gene>
<dbReference type="AlphaFoldDB" id="A0A2S7F9S8"/>
<dbReference type="RefSeq" id="WP_043663989.1">
    <property type="nucleotide sequence ID" value="NZ_JSEG01000009.1"/>
</dbReference>
<dbReference type="InterPro" id="IPR013320">
    <property type="entry name" value="ConA-like_dom_sf"/>
</dbReference>
<dbReference type="PROSITE" id="PS51762">
    <property type="entry name" value="GH16_2"/>
    <property type="match status" value="1"/>
</dbReference>
<dbReference type="Pfam" id="PF00722">
    <property type="entry name" value="Glyco_hydro_16"/>
    <property type="match status" value="1"/>
</dbReference>
<name>A0A2S7F9S8_CLOBU</name>
<protein>
    <submittedName>
        <fullName evidence="4">Glycosyl hydrolase family 16</fullName>
    </submittedName>
</protein>
<feature type="domain" description="GH16" evidence="3">
    <location>
        <begin position="29"/>
        <end position="284"/>
    </location>
</feature>
<organism evidence="4 5">
    <name type="scientific">Clostridium butyricum</name>
    <dbReference type="NCBI Taxonomy" id="1492"/>
    <lineage>
        <taxon>Bacteria</taxon>
        <taxon>Bacillati</taxon>
        <taxon>Bacillota</taxon>
        <taxon>Clostridia</taxon>
        <taxon>Eubacteriales</taxon>
        <taxon>Clostridiaceae</taxon>
        <taxon>Clostridium</taxon>
    </lineage>
</organism>
<dbReference type="InterPro" id="IPR050546">
    <property type="entry name" value="Glycosyl_Hydrlase_16"/>
</dbReference>
<accession>A0A2S7F9S8</accession>
<dbReference type="EMBL" id="LRDH01000109">
    <property type="protein sequence ID" value="PPV14332.1"/>
    <property type="molecule type" value="Genomic_DNA"/>
</dbReference>
<comment type="similarity">
    <text evidence="1">Belongs to the glycosyl hydrolase 16 family.</text>
</comment>
<dbReference type="Gene3D" id="2.60.120.200">
    <property type="match status" value="1"/>
</dbReference>
<dbReference type="PANTHER" id="PTHR10963:SF55">
    <property type="entry name" value="GLYCOSIDE HYDROLASE FAMILY 16 PROTEIN"/>
    <property type="match status" value="1"/>
</dbReference>
<evidence type="ECO:0000256" key="2">
    <source>
        <dbReference type="SAM" id="SignalP"/>
    </source>
</evidence>
<keyword evidence="4" id="KW-0378">Hydrolase</keyword>
<evidence type="ECO:0000313" key="5">
    <source>
        <dbReference type="Proteomes" id="UP000238081"/>
    </source>
</evidence>
<feature type="signal peptide" evidence="2">
    <location>
        <begin position="1"/>
        <end position="28"/>
    </location>
</feature>
<dbReference type="SUPFAM" id="SSF49899">
    <property type="entry name" value="Concanavalin A-like lectins/glucanases"/>
    <property type="match status" value="1"/>
</dbReference>
<feature type="chain" id="PRO_5015565274" evidence="2">
    <location>
        <begin position="29"/>
        <end position="284"/>
    </location>
</feature>
<sequence length="284" mass="32802">MNKKRILFKLSSLLLFTSVFLSPLNACAETFYSKPSEKMKLVWSDEFDGSEINKDNWTYDIGKGNNGSNNGWGNNELQYYTDRSENSRIENGNLVIEAHKENYNGSDYTSARLKSKELKEFTYGRIEARIKLPLDQGLWPAFWMLGSSFTGDDKWPYCGEIDIMEHVNKEPVVSGALHWDNNGPQTFGQSVTVENPDDYHVYALEWTKNYIKWYVDDQLFCAADISDIIIPNLERNIKNNDAFHKPFFILLNMAVGGNWPKDPDDSTDFPAKMYVDYVRVYELN</sequence>
<dbReference type="CDD" id="cd08023">
    <property type="entry name" value="GH16_laminarinase_like"/>
    <property type="match status" value="1"/>
</dbReference>